<keyword evidence="2" id="KW-1185">Reference proteome</keyword>
<feature type="non-terminal residue" evidence="1">
    <location>
        <position position="178"/>
    </location>
</feature>
<comment type="caution">
    <text evidence="1">The sequence shown here is derived from an EMBL/GenBank/DDBJ whole genome shotgun (WGS) entry which is preliminary data.</text>
</comment>
<proteinExistence type="predicted"/>
<name>K0TJ74_THAOC</name>
<organism evidence="1 2">
    <name type="scientific">Thalassiosira oceanica</name>
    <name type="common">Marine diatom</name>
    <dbReference type="NCBI Taxonomy" id="159749"/>
    <lineage>
        <taxon>Eukaryota</taxon>
        <taxon>Sar</taxon>
        <taxon>Stramenopiles</taxon>
        <taxon>Ochrophyta</taxon>
        <taxon>Bacillariophyta</taxon>
        <taxon>Coscinodiscophyceae</taxon>
        <taxon>Thalassiosirophycidae</taxon>
        <taxon>Thalassiosirales</taxon>
        <taxon>Thalassiosiraceae</taxon>
        <taxon>Thalassiosira</taxon>
    </lineage>
</organism>
<evidence type="ECO:0000313" key="2">
    <source>
        <dbReference type="Proteomes" id="UP000266841"/>
    </source>
</evidence>
<evidence type="ECO:0000313" key="1">
    <source>
        <dbReference type="EMBL" id="EJK77149.1"/>
    </source>
</evidence>
<dbReference type="Proteomes" id="UP000266841">
    <property type="component" value="Unassembled WGS sequence"/>
</dbReference>
<sequence length="178" mass="19960">MWTTAGTLLAGRRGLASSVAPAHLIATTHHAGVIALFSSSSMSTPGPFARLGRFLRNIFGQKDAGPREMQEKRDLYWILLAATHRDLRVKEQAGRRTDSTTPALWAYESRDDLRLTMEESARHLDDEVKVNEMSLAQIRKQVQSRIESQVINALEDAQALEQAMEDLHGNRDADDDEY</sequence>
<reference evidence="1 2" key="1">
    <citation type="journal article" date="2012" name="Genome Biol.">
        <title>Genome and low-iron response of an oceanic diatom adapted to chronic iron limitation.</title>
        <authorList>
            <person name="Lommer M."/>
            <person name="Specht M."/>
            <person name="Roy A.S."/>
            <person name="Kraemer L."/>
            <person name="Andreson R."/>
            <person name="Gutowska M.A."/>
            <person name="Wolf J."/>
            <person name="Bergner S.V."/>
            <person name="Schilhabel M.B."/>
            <person name="Klostermeier U.C."/>
            <person name="Beiko R.G."/>
            <person name="Rosenstiel P."/>
            <person name="Hippler M."/>
            <person name="Laroche J."/>
        </authorList>
    </citation>
    <scope>NUCLEOTIDE SEQUENCE [LARGE SCALE GENOMIC DNA]</scope>
    <source>
        <strain evidence="1 2">CCMP1005</strain>
    </source>
</reference>
<gene>
    <name evidence="1" type="ORF">THAOC_01038</name>
</gene>
<dbReference type="OrthoDB" id="442460at2759"/>
<dbReference type="EMBL" id="AGNL01001251">
    <property type="protein sequence ID" value="EJK77149.1"/>
    <property type="molecule type" value="Genomic_DNA"/>
</dbReference>
<accession>K0TJ74</accession>
<protein>
    <submittedName>
        <fullName evidence="1">Uncharacterized protein</fullName>
    </submittedName>
</protein>
<dbReference type="AlphaFoldDB" id="K0TJ74"/>